<evidence type="ECO:0000313" key="2">
    <source>
        <dbReference type="Proteomes" id="UP000593565"/>
    </source>
</evidence>
<accession>A0A7J6B963</accession>
<dbReference type="EMBL" id="JAAGNN010000004">
    <property type="protein sequence ID" value="KAF4090258.1"/>
    <property type="molecule type" value="Genomic_DNA"/>
</dbReference>
<keyword evidence="2" id="KW-1185">Reference proteome</keyword>
<protein>
    <submittedName>
        <fullName evidence="1">Uncharacterized protein</fullName>
    </submittedName>
</protein>
<dbReference type="Proteomes" id="UP000593565">
    <property type="component" value="Unassembled WGS sequence"/>
</dbReference>
<sequence length="76" mass="8220">MYKQPISRLGINRPEGEVVINGSLHHAGGLVSVFVRATLACWDEHATASDLCHSPGCHFLQGVWQQRKGQGQGPGQ</sequence>
<evidence type="ECO:0000313" key="1">
    <source>
        <dbReference type="EMBL" id="KAF4090258.1"/>
    </source>
</evidence>
<reference evidence="1 2" key="1">
    <citation type="submission" date="2020-02" db="EMBL/GenBank/DDBJ databases">
        <title>A chromosome-scale genome assembly of the black bullhead catfish (Ameiurus melas).</title>
        <authorList>
            <person name="Wen M."/>
            <person name="Zham M."/>
            <person name="Cabau C."/>
            <person name="Klopp C."/>
            <person name="Donnadieu C."/>
            <person name="Roques C."/>
            <person name="Bouchez O."/>
            <person name="Lampietro C."/>
            <person name="Jouanno E."/>
            <person name="Herpin A."/>
            <person name="Louis A."/>
            <person name="Berthelot C."/>
            <person name="Parey E."/>
            <person name="Roest-Crollius H."/>
            <person name="Braasch I."/>
            <person name="Postlethwait J."/>
            <person name="Robinson-Rechavi M."/>
            <person name="Echchiki A."/>
            <person name="Begum T."/>
            <person name="Montfort J."/>
            <person name="Schartl M."/>
            <person name="Bobe J."/>
            <person name="Guiguen Y."/>
        </authorList>
    </citation>
    <scope>NUCLEOTIDE SEQUENCE [LARGE SCALE GENOMIC DNA]</scope>
    <source>
        <strain evidence="1">M_S1</strain>
        <tissue evidence="1">Blood</tissue>
    </source>
</reference>
<name>A0A7J6B963_AMEME</name>
<dbReference type="AlphaFoldDB" id="A0A7J6B963"/>
<comment type="caution">
    <text evidence="1">The sequence shown here is derived from an EMBL/GenBank/DDBJ whole genome shotgun (WGS) entry which is preliminary data.</text>
</comment>
<proteinExistence type="predicted"/>
<organism evidence="1 2">
    <name type="scientific">Ameiurus melas</name>
    <name type="common">Black bullhead</name>
    <name type="synonym">Silurus melas</name>
    <dbReference type="NCBI Taxonomy" id="219545"/>
    <lineage>
        <taxon>Eukaryota</taxon>
        <taxon>Metazoa</taxon>
        <taxon>Chordata</taxon>
        <taxon>Craniata</taxon>
        <taxon>Vertebrata</taxon>
        <taxon>Euteleostomi</taxon>
        <taxon>Actinopterygii</taxon>
        <taxon>Neopterygii</taxon>
        <taxon>Teleostei</taxon>
        <taxon>Ostariophysi</taxon>
        <taxon>Siluriformes</taxon>
        <taxon>Ictaluridae</taxon>
        <taxon>Ameiurus</taxon>
    </lineage>
</organism>
<gene>
    <name evidence="1" type="ORF">AMELA_G00049920</name>
</gene>